<feature type="region of interest" description="Disordered" evidence="1">
    <location>
        <begin position="49"/>
        <end position="96"/>
    </location>
</feature>
<dbReference type="Proteomes" id="UP000315295">
    <property type="component" value="Unassembled WGS sequence"/>
</dbReference>
<name>A0A540K537_MALBA</name>
<keyword evidence="3" id="KW-1185">Reference proteome</keyword>
<reference evidence="2 3" key="1">
    <citation type="journal article" date="2019" name="G3 (Bethesda)">
        <title>Sequencing of a Wild Apple (Malus baccata) Genome Unravels the Differences Between Cultivated and Wild Apple Species Regarding Disease Resistance and Cold Tolerance.</title>
        <authorList>
            <person name="Chen X."/>
        </authorList>
    </citation>
    <scope>NUCLEOTIDE SEQUENCE [LARGE SCALE GENOMIC DNA]</scope>
    <source>
        <strain evidence="3">cv. Shandingzi</strain>
        <tissue evidence="2">Leaves</tissue>
    </source>
</reference>
<dbReference type="AlphaFoldDB" id="A0A540K537"/>
<dbReference type="EMBL" id="VIEB01003878">
    <property type="protein sequence ID" value="TQD69348.1"/>
    <property type="molecule type" value="Genomic_DNA"/>
</dbReference>
<proteinExistence type="predicted"/>
<gene>
    <name evidence="2" type="ORF">C1H46_045119</name>
</gene>
<organism evidence="2 3">
    <name type="scientific">Malus baccata</name>
    <name type="common">Siberian crab apple</name>
    <name type="synonym">Pyrus baccata</name>
    <dbReference type="NCBI Taxonomy" id="106549"/>
    <lineage>
        <taxon>Eukaryota</taxon>
        <taxon>Viridiplantae</taxon>
        <taxon>Streptophyta</taxon>
        <taxon>Embryophyta</taxon>
        <taxon>Tracheophyta</taxon>
        <taxon>Spermatophyta</taxon>
        <taxon>Magnoliopsida</taxon>
        <taxon>eudicotyledons</taxon>
        <taxon>Gunneridae</taxon>
        <taxon>Pentapetalae</taxon>
        <taxon>rosids</taxon>
        <taxon>fabids</taxon>
        <taxon>Rosales</taxon>
        <taxon>Rosaceae</taxon>
        <taxon>Amygdaloideae</taxon>
        <taxon>Maleae</taxon>
        <taxon>Malus</taxon>
    </lineage>
</organism>
<sequence length="96" mass="10439">MPRYNPNTRLSQMDARVAALESSIAALSDSIDSKMVLFFEQFRREQACACGSGGSTSDADPPPQPLIADPHNSGDLDPYRPRPAIPEGGLYPPRHN</sequence>
<accession>A0A540K537</accession>
<evidence type="ECO:0000313" key="3">
    <source>
        <dbReference type="Proteomes" id="UP000315295"/>
    </source>
</evidence>
<comment type="caution">
    <text evidence="2">The sequence shown here is derived from an EMBL/GenBank/DDBJ whole genome shotgun (WGS) entry which is preliminary data.</text>
</comment>
<protein>
    <submittedName>
        <fullName evidence="2">Uncharacterized protein</fullName>
    </submittedName>
</protein>
<evidence type="ECO:0000256" key="1">
    <source>
        <dbReference type="SAM" id="MobiDB-lite"/>
    </source>
</evidence>
<evidence type="ECO:0000313" key="2">
    <source>
        <dbReference type="EMBL" id="TQD69348.1"/>
    </source>
</evidence>